<dbReference type="PROSITE" id="PS00059">
    <property type="entry name" value="ADH_ZINC"/>
    <property type="match status" value="1"/>
</dbReference>
<dbReference type="SMART" id="SM00829">
    <property type="entry name" value="PKS_ER"/>
    <property type="match status" value="1"/>
</dbReference>
<dbReference type="PANTHER" id="PTHR43880">
    <property type="entry name" value="ALCOHOL DEHYDROGENASE"/>
    <property type="match status" value="1"/>
</dbReference>
<keyword evidence="9" id="KW-1185">Reference proteome</keyword>
<dbReference type="InterPro" id="IPR002328">
    <property type="entry name" value="ADH_Zn_CS"/>
</dbReference>
<accession>A0ABQ3IGF1</accession>
<evidence type="ECO:0000256" key="5">
    <source>
        <dbReference type="ARBA" id="ARBA00023027"/>
    </source>
</evidence>
<dbReference type="InterPro" id="IPR011032">
    <property type="entry name" value="GroES-like_sf"/>
</dbReference>
<comment type="similarity">
    <text evidence="1 6">Belongs to the zinc-containing alcohol dehydrogenase family.</text>
</comment>
<dbReference type="Gene3D" id="3.40.50.720">
    <property type="entry name" value="NAD(P)-binding Rossmann-like Domain"/>
    <property type="match status" value="1"/>
</dbReference>
<keyword evidence="4" id="KW-0560">Oxidoreductase</keyword>
<organism evidence="8 9">
    <name type="scientific">Amycolatopsis deserti</name>
    <dbReference type="NCBI Taxonomy" id="185696"/>
    <lineage>
        <taxon>Bacteria</taxon>
        <taxon>Bacillati</taxon>
        <taxon>Actinomycetota</taxon>
        <taxon>Actinomycetes</taxon>
        <taxon>Pseudonocardiales</taxon>
        <taxon>Pseudonocardiaceae</taxon>
        <taxon>Amycolatopsis</taxon>
    </lineage>
</organism>
<dbReference type="SUPFAM" id="SSF50129">
    <property type="entry name" value="GroES-like"/>
    <property type="match status" value="1"/>
</dbReference>
<evidence type="ECO:0000313" key="8">
    <source>
        <dbReference type="EMBL" id="GHE80406.1"/>
    </source>
</evidence>
<gene>
    <name evidence="8" type="ORF">GCM10017786_08140</name>
</gene>
<dbReference type="Pfam" id="PF00107">
    <property type="entry name" value="ADH_zinc_N"/>
    <property type="match status" value="1"/>
</dbReference>
<dbReference type="PANTHER" id="PTHR43880:SF12">
    <property type="entry name" value="ALCOHOL DEHYDROGENASE CLASS-3"/>
    <property type="match status" value="1"/>
</dbReference>
<evidence type="ECO:0000256" key="2">
    <source>
        <dbReference type="ARBA" id="ARBA00022723"/>
    </source>
</evidence>
<dbReference type="InterPro" id="IPR013154">
    <property type="entry name" value="ADH-like_N"/>
</dbReference>
<evidence type="ECO:0000256" key="4">
    <source>
        <dbReference type="ARBA" id="ARBA00023002"/>
    </source>
</evidence>
<protein>
    <submittedName>
        <fullName evidence="8">Alcohol dehydrogenase</fullName>
    </submittedName>
</protein>
<dbReference type="Proteomes" id="UP000605897">
    <property type="component" value="Unassembled WGS sequence"/>
</dbReference>
<dbReference type="RefSeq" id="WP_191243105.1">
    <property type="nucleotide sequence ID" value="NZ_BNAU01000001.1"/>
</dbReference>
<comment type="cofactor">
    <cofactor evidence="6">
        <name>Zn(2+)</name>
        <dbReference type="ChEBI" id="CHEBI:29105"/>
    </cofactor>
</comment>
<keyword evidence="3 6" id="KW-0862">Zinc</keyword>
<name>A0ABQ3IGF1_9PSEU</name>
<dbReference type="CDD" id="cd08278">
    <property type="entry name" value="benzyl_alcohol_DH"/>
    <property type="match status" value="1"/>
</dbReference>
<dbReference type="InterPro" id="IPR036291">
    <property type="entry name" value="NAD(P)-bd_dom_sf"/>
</dbReference>
<evidence type="ECO:0000256" key="1">
    <source>
        <dbReference type="ARBA" id="ARBA00008072"/>
    </source>
</evidence>
<comment type="caution">
    <text evidence="8">The sequence shown here is derived from an EMBL/GenBank/DDBJ whole genome shotgun (WGS) entry which is preliminary data.</text>
</comment>
<dbReference type="Pfam" id="PF08240">
    <property type="entry name" value="ADH_N"/>
    <property type="match status" value="1"/>
</dbReference>
<evidence type="ECO:0000313" key="9">
    <source>
        <dbReference type="Proteomes" id="UP000605897"/>
    </source>
</evidence>
<reference evidence="9" key="1">
    <citation type="journal article" date="2019" name="Int. J. Syst. Evol. Microbiol.">
        <title>The Global Catalogue of Microorganisms (GCM) 10K type strain sequencing project: providing services to taxonomists for standard genome sequencing and annotation.</title>
        <authorList>
            <consortium name="The Broad Institute Genomics Platform"/>
            <consortium name="The Broad Institute Genome Sequencing Center for Infectious Disease"/>
            <person name="Wu L."/>
            <person name="Ma J."/>
        </authorList>
    </citation>
    <scope>NUCLEOTIDE SEQUENCE [LARGE SCALE GENOMIC DNA]</scope>
    <source>
        <strain evidence="9">CGMCC 4.7677</strain>
    </source>
</reference>
<proteinExistence type="inferred from homology"/>
<evidence type="ECO:0000256" key="6">
    <source>
        <dbReference type="RuleBase" id="RU361277"/>
    </source>
</evidence>
<evidence type="ECO:0000256" key="3">
    <source>
        <dbReference type="ARBA" id="ARBA00022833"/>
    </source>
</evidence>
<sequence length="372" mass="38015">MPITTTAAVVDAPGEPFTLQQVELDDLRPDEVLVRMVAAGLCHTDLSVHAGYIPFALPGVLGHEGAGVVEAVGSGVTRVAPGDSVALSFTSCGQCRHCRSGHPAYCATWVPANMFNGGVRADGSATIRRGEENLGGRFFGQSSFSAKAVVDERSVVKVDADLPLELVAPLGCGIQTGAGTVLNILRPGAGSTLAVFGTGAVGLAAIAAAALNPLAAVVAVDRVEARLDLALELGATHRVNAETEDVAKVLGDITNGAGLDYVIDTTANMGVLRTAVEALGTFGSAAAIGAAPIGTEISLDYTGLLVGRSIVGVTEGDSDPETFIPVLADLHRQGRLPLDKIVKTYPFAEINQAAADARDGSTIKPVLLFDAA</sequence>
<dbReference type="Gene3D" id="3.90.180.10">
    <property type="entry name" value="Medium-chain alcohol dehydrogenases, catalytic domain"/>
    <property type="match status" value="1"/>
</dbReference>
<dbReference type="InterPro" id="IPR020843">
    <property type="entry name" value="ER"/>
</dbReference>
<feature type="domain" description="Enoyl reductase (ER)" evidence="7">
    <location>
        <begin position="14"/>
        <end position="367"/>
    </location>
</feature>
<keyword evidence="5" id="KW-0520">NAD</keyword>
<evidence type="ECO:0000259" key="7">
    <source>
        <dbReference type="SMART" id="SM00829"/>
    </source>
</evidence>
<dbReference type="SUPFAM" id="SSF51735">
    <property type="entry name" value="NAD(P)-binding Rossmann-fold domains"/>
    <property type="match status" value="1"/>
</dbReference>
<keyword evidence="2 6" id="KW-0479">Metal-binding</keyword>
<dbReference type="EMBL" id="BNAU01000001">
    <property type="protein sequence ID" value="GHE80406.1"/>
    <property type="molecule type" value="Genomic_DNA"/>
</dbReference>
<dbReference type="InterPro" id="IPR013149">
    <property type="entry name" value="ADH-like_C"/>
</dbReference>